<dbReference type="CDD" id="cd00405">
    <property type="entry name" value="PRAI"/>
    <property type="match status" value="1"/>
</dbReference>
<dbReference type="EMBL" id="FOUJ01000002">
    <property type="protein sequence ID" value="SFM45364.1"/>
    <property type="molecule type" value="Genomic_DNA"/>
</dbReference>
<feature type="domain" description="N-(5'phosphoribosyl) anthranilate isomerase (PRAI)" evidence="9">
    <location>
        <begin position="7"/>
        <end position="218"/>
    </location>
</feature>
<dbReference type="HAMAP" id="MF_00135">
    <property type="entry name" value="PRAI"/>
    <property type="match status" value="1"/>
</dbReference>
<evidence type="ECO:0000256" key="6">
    <source>
        <dbReference type="ARBA" id="ARBA00023141"/>
    </source>
</evidence>
<comment type="catalytic activity">
    <reaction evidence="1 8">
        <text>N-(5-phospho-beta-D-ribosyl)anthranilate = 1-(2-carboxyphenylamino)-1-deoxy-D-ribulose 5-phosphate</text>
        <dbReference type="Rhea" id="RHEA:21540"/>
        <dbReference type="ChEBI" id="CHEBI:18277"/>
        <dbReference type="ChEBI" id="CHEBI:58613"/>
        <dbReference type="EC" id="5.3.1.24"/>
    </reaction>
</comment>
<evidence type="ECO:0000256" key="4">
    <source>
        <dbReference type="ARBA" id="ARBA00022605"/>
    </source>
</evidence>
<comment type="pathway">
    <text evidence="2 8">Amino-acid biosynthesis; L-tryptophan biosynthesis; L-tryptophan from chorismate: step 3/5.</text>
</comment>
<keyword evidence="11" id="KW-1185">Reference proteome</keyword>
<keyword evidence="6 8" id="KW-0057">Aromatic amino acid biosynthesis</keyword>
<evidence type="ECO:0000256" key="2">
    <source>
        <dbReference type="ARBA" id="ARBA00004664"/>
    </source>
</evidence>
<evidence type="ECO:0000256" key="3">
    <source>
        <dbReference type="ARBA" id="ARBA00007571"/>
    </source>
</evidence>
<gene>
    <name evidence="8" type="primary">trpF</name>
    <name evidence="10" type="ORF">SAMN04488696_1279</name>
</gene>
<dbReference type="Pfam" id="PF00697">
    <property type="entry name" value="PRAI"/>
    <property type="match status" value="1"/>
</dbReference>
<keyword evidence="5 8" id="KW-0822">Tryptophan biosynthesis</keyword>
<dbReference type="AlphaFoldDB" id="A0A1I4QZ62"/>
<evidence type="ECO:0000256" key="1">
    <source>
        <dbReference type="ARBA" id="ARBA00001164"/>
    </source>
</evidence>
<dbReference type="RefSeq" id="WP_091934910.1">
    <property type="nucleotide sequence ID" value="NZ_FOUJ01000002.1"/>
</dbReference>
<evidence type="ECO:0000256" key="8">
    <source>
        <dbReference type="HAMAP-Rule" id="MF_00135"/>
    </source>
</evidence>
<evidence type="ECO:0000259" key="9">
    <source>
        <dbReference type="Pfam" id="PF00697"/>
    </source>
</evidence>
<dbReference type="Proteomes" id="UP000198535">
    <property type="component" value="Unassembled WGS sequence"/>
</dbReference>
<dbReference type="InterPro" id="IPR001240">
    <property type="entry name" value="PRAI_dom"/>
</dbReference>
<dbReference type="Gene3D" id="3.20.20.70">
    <property type="entry name" value="Aldolase class I"/>
    <property type="match status" value="1"/>
</dbReference>
<dbReference type="OrthoDB" id="27513at2157"/>
<dbReference type="UniPathway" id="UPA00035">
    <property type="reaction ID" value="UER00042"/>
</dbReference>
<dbReference type="GO" id="GO:0000162">
    <property type="term" value="P:L-tryptophan biosynthetic process"/>
    <property type="evidence" value="ECO:0007669"/>
    <property type="project" value="UniProtKB-UniRule"/>
</dbReference>
<evidence type="ECO:0000313" key="11">
    <source>
        <dbReference type="Proteomes" id="UP000198535"/>
    </source>
</evidence>
<dbReference type="InterPro" id="IPR044643">
    <property type="entry name" value="TrpF_fam"/>
</dbReference>
<proteinExistence type="inferred from homology"/>
<comment type="similarity">
    <text evidence="3 8">Belongs to the TrpF family.</text>
</comment>
<protein>
    <recommendedName>
        <fullName evidence="8">N-(5'-phosphoribosyl)anthranilate isomerase</fullName>
        <shortName evidence="8">PRAI</shortName>
        <ecNumber evidence="8">5.3.1.24</ecNumber>
    </recommendedName>
</protein>
<keyword evidence="4 8" id="KW-0028">Amino-acid biosynthesis</keyword>
<evidence type="ECO:0000256" key="7">
    <source>
        <dbReference type="ARBA" id="ARBA00023235"/>
    </source>
</evidence>
<accession>A0A1I4QZ62</accession>
<dbReference type="PANTHER" id="PTHR42894">
    <property type="entry name" value="N-(5'-PHOSPHORIBOSYL)ANTHRANILATE ISOMERASE"/>
    <property type="match status" value="1"/>
</dbReference>
<dbReference type="SUPFAM" id="SSF51366">
    <property type="entry name" value="Ribulose-phoshate binding barrel"/>
    <property type="match status" value="1"/>
</dbReference>
<dbReference type="PANTHER" id="PTHR42894:SF1">
    <property type="entry name" value="N-(5'-PHOSPHORIBOSYL)ANTHRANILATE ISOMERASE"/>
    <property type="match status" value="1"/>
</dbReference>
<name>A0A1I4QZ62_9EURY</name>
<keyword evidence="7 8" id="KW-0413">Isomerase</keyword>
<dbReference type="EC" id="5.3.1.24" evidence="8"/>
<dbReference type="InterPro" id="IPR013785">
    <property type="entry name" value="Aldolase_TIM"/>
</dbReference>
<sequence>MKHLPRVKICGMRTAEDVELAVNCGADAVGFITEVPVNTPRKLDVQTASELIRNVPFFVNSVLVIMPEDGYQALDLIERTKPDIVQIHNDLSAEDIEIIRNGTHQKIIKAFTIPVESKELPSDMMTEIESLFGNDLIDGILLDSGKAGSSGGTGLVHDWSISRKVVENTDAPVILAGGLKPENVSDAVNEVRPFAVDTASGVETDGKKDPAKVCRFIEEARCING</sequence>
<evidence type="ECO:0000256" key="5">
    <source>
        <dbReference type="ARBA" id="ARBA00022822"/>
    </source>
</evidence>
<reference evidence="11" key="1">
    <citation type="submission" date="2016-10" db="EMBL/GenBank/DDBJ databases">
        <authorList>
            <person name="Varghese N."/>
            <person name="Submissions S."/>
        </authorList>
    </citation>
    <scope>NUCLEOTIDE SEQUENCE [LARGE SCALE GENOMIC DNA]</scope>
    <source>
        <strain evidence="11">Mob M</strain>
    </source>
</reference>
<dbReference type="STRING" id="487685.SAMN04488696_1279"/>
<organism evidence="10 11">
    <name type="scientific">Methanolobus profundi</name>
    <dbReference type="NCBI Taxonomy" id="487685"/>
    <lineage>
        <taxon>Archaea</taxon>
        <taxon>Methanobacteriati</taxon>
        <taxon>Methanobacteriota</taxon>
        <taxon>Stenosarchaea group</taxon>
        <taxon>Methanomicrobia</taxon>
        <taxon>Methanosarcinales</taxon>
        <taxon>Methanosarcinaceae</taxon>
        <taxon>Methanolobus</taxon>
    </lineage>
</organism>
<dbReference type="InterPro" id="IPR011060">
    <property type="entry name" value="RibuloseP-bd_barrel"/>
</dbReference>
<dbReference type="GO" id="GO:0004640">
    <property type="term" value="F:phosphoribosylanthranilate isomerase activity"/>
    <property type="evidence" value="ECO:0007669"/>
    <property type="project" value="UniProtKB-UniRule"/>
</dbReference>
<evidence type="ECO:0000313" key="10">
    <source>
        <dbReference type="EMBL" id="SFM45364.1"/>
    </source>
</evidence>